<dbReference type="Pfam" id="PF23233">
    <property type="entry name" value="HAT_Syf1_CNRKL1_N"/>
    <property type="match status" value="1"/>
</dbReference>
<keyword evidence="2" id="KW-0507">mRNA processing</keyword>
<dbReference type="Proteomes" id="UP000194236">
    <property type="component" value="Unassembled WGS sequence"/>
</dbReference>
<dbReference type="InterPro" id="IPR055433">
    <property type="entry name" value="HAT_Syf1-like_N"/>
</dbReference>
<dbReference type="AlphaFoldDB" id="A0A1Y3AMF7"/>
<dbReference type="InterPro" id="IPR011990">
    <property type="entry name" value="TPR-like_helical_dom_sf"/>
</dbReference>
<feature type="domain" description="Pre-mRNA-splicing factor Syf1-like N-terminal HAT-repeats" evidence="4">
    <location>
        <begin position="12"/>
        <end position="70"/>
    </location>
</feature>
<evidence type="ECO:0000259" key="4">
    <source>
        <dbReference type="Pfam" id="PF23233"/>
    </source>
</evidence>
<name>A0A1Y3AMF7_EURMA</name>
<comment type="similarity">
    <text evidence="1">Belongs to the crooked-neck family.</text>
</comment>
<proteinExistence type="inferred from homology"/>
<organism evidence="5 6">
    <name type="scientific">Euroglyphus maynei</name>
    <name type="common">Mayne's house dust mite</name>
    <dbReference type="NCBI Taxonomy" id="6958"/>
    <lineage>
        <taxon>Eukaryota</taxon>
        <taxon>Metazoa</taxon>
        <taxon>Ecdysozoa</taxon>
        <taxon>Arthropoda</taxon>
        <taxon>Chelicerata</taxon>
        <taxon>Arachnida</taxon>
        <taxon>Acari</taxon>
        <taxon>Acariformes</taxon>
        <taxon>Sarcoptiformes</taxon>
        <taxon>Astigmata</taxon>
        <taxon>Psoroptidia</taxon>
        <taxon>Analgoidea</taxon>
        <taxon>Pyroglyphidae</taxon>
        <taxon>Pyroglyphinae</taxon>
        <taxon>Euroglyphus</taxon>
    </lineage>
</organism>
<dbReference type="EMBL" id="MUJZ01072086">
    <property type="protein sequence ID" value="OTF69128.1"/>
    <property type="molecule type" value="Genomic_DNA"/>
</dbReference>
<protein>
    <recommendedName>
        <fullName evidence="4">Pre-mRNA-splicing factor Syf1-like N-terminal HAT-repeats domain-containing protein</fullName>
    </recommendedName>
</protein>
<gene>
    <name evidence="5" type="ORF">BLA29_014841</name>
</gene>
<evidence type="ECO:0000256" key="1">
    <source>
        <dbReference type="ARBA" id="ARBA00008644"/>
    </source>
</evidence>
<comment type="caution">
    <text evidence="5">The sequence shown here is derived from an EMBL/GenBank/DDBJ whole genome shotgun (WGS) entry which is preliminary data.</text>
</comment>
<dbReference type="Gene3D" id="1.25.40.10">
    <property type="entry name" value="Tetratricopeptide repeat domain"/>
    <property type="match status" value="1"/>
</dbReference>
<keyword evidence="3" id="KW-0508">mRNA splicing</keyword>
<dbReference type="OrthoDB" id="10067343at2759"/>
<sequence>MERNSSIIISAEDLAHEEDILRNSYSIKHWLRYIDHKKDSSNNVINLLYERALKLMPGSYKLWFSYLKVR</sequence>
<evidence type="ECO:0000313" key="5">
    <source>
        <dbReference type="EMBL" id="OTF69128.1"/>
    </source>
</evidence>
<feature type="non-terminal residue" evidence="5">
    <location>
        <position position="70"/>
    </location>
</feature>
<keyword evidence="6" id="KW-1185">Reference proteome</keyword>
<evidence type="ECO:0000313" key="6">
    <source>
        <dbReference type="Proteomes" id="UP000194236"/>
    </source>
</evidence>
<evidence type="ECO:0000256" key="2">
    <source>
        <dbReference type="ARBA" id="ARBA00022664"/>
    </source>
</evidence>
<dbReference type="GO" id="GO:0008380">
    <property type="term" value="P:RNA splicing"/>
    <property type="evidence" value="ECO:0007669"/>
    <property type="project" value="UniProtKB-KW"/>
</dbReference>
<accession>A0A1Y3AMF7</accession>
<dbReference type="GO" id="GO:0006397">
    <property type="term" value="P:mRNA processing"/>
    <property type="evidence" value="ECO:0007669"/>
    <property type="project" value="UniProtKB-KW"/>
</dbReference>
<dbReference type="SUPFAM" id="SSF48452">
    <property type="entry name" value="TPR-like"/>
    <property type="match status" value="1"/>
</dbReference>
<reference evidence="5 6" key="1">
    <citation type="submission" date="2017-03" db="EMBL/GenBank/DDBJ databases">
        <title>Genome Survey of Euroglyphus maynei.</title>
        <authorList>
            <person name="Arlian L.G."/>
            <person name="Morgan M.S."/>
            <person name="Rider S.D."/>
        </authorList>
    </citation>
    <scope>NUCLEOTIDE SEQUENCE [LARGE SCALE GENOMIC DNA]</scope>
    <source>
        <strain evidence="5">Arlian Lab</strain>
        <tissue evidence="5">Whole body</tissue>
    </source>
</reference>
<evidence type="ECO:0000256" key="3">
    <source>
        <dbReference type="ARBA" id="ARBA00023187"/>
    </source>
</evidence>